<keyword evidence="3" id="KW-1185">Reference proteome</keyword>
<evidence type="ECO:0000256" key="1">
    <source>
        <dbReference type="SAM" id="MobiDB-lite"/>
    </source>
</evidence>
<accession>A0A843VE35</accession>
<name>A0A843VE35_COLES</name>
<comment type="caution">
    <text evidence="2">The sequence shown here is derived from an EMBL/GenBank/DDBJ whole genome shotgun (WGS) entry which is preliminary data.</text>
</comment>
<sequence>MSAARITNFSILIPYHLTFRIVNLLTKVQEPRDRDRIGRPQTDLIDRSRPRLGRAGPSPAELKGHLNSLVRYSHGHYLDLGDDQYVGDSPLSQKTFDLLAMPDEIVL</sequence>
<protein>
    <submittedName>
        <fullName evidence="2">Uncharacterized protein</fullName>
    </submittedName>
</protein>
<dbReference type="EMBL" id="NMUH01001559">
    <property type="protein sequence ID" value="MQL93416.1"/>
    <property type="molecule type" value="Genomic_DNA"/>
</dbReference>
<dbReference type="AlphaFoldDB" id="A0A843VE35"/>
<gene>
    <name evidence="2" type="ORF">Taro_026052</name>
</gene>
<dbReference type="Proteomes" id="UP000652761">
    <property type="component" value="Unassembled WGS sequence"/>
</dbReference>
<evidence type="ECO:0000313" key="3">
    <source>
        <dbReference type="Proteomes" id="UP000652761"/>
    </source>
</evidence>
<feature type="region of interest" description="Disordered" evidence="1">
    <location>
        <begin position="31"/>
        <end position="62"/>
    </location>
</feature>
<organism evidence="2 3">
    <name type="scientific">Colocasia esculenta</name>
    <name type="common">Wild taro</name>
    <name type="synonym">Arum esculentum</name>
    <dbReference type="NCBI Taxonomy" id="4460"/>
    <lineage>
        <taxon>Eukaryota</taxon>
        <taxon>Viridiplantae</taxon>
        <taxon>Streptophyta</taxon>
        <taxon>Embryophyta</taxon>
        <taxon>Tracheophyta</taxon>
        <taxon>Spermatophyta</taxon>
        <taxon>Magnoliopsida</taxon>
        <taxon>Liliopsida</taxon>
        <taxon>Araceae</taxon>
        <taxon>Aroideae</taxon>
        <taxon>Colocasieae</taxon>
        <taxon>Colocasia</taxon>
    </lineage>
</organism>
<feature type="compositionally biased region" description="Basic and acidic residues" evidence="1">
    <location>
        <begin position="31"/>
        <end position="49"/>
    </location>
</feature>
<reference evidence="2" key="1">
    <citation type="submission" date="2017-07" db="EMBL/GenBank/DDBJ databases">
        <title>Taro Niue Genome Assembly and Annotation.</title>
        <authorList>
            <person name="Atibalentja N."/>
            <person name="Keating K."/>
            <person name="Fields C.J."/>
        </authorList>
    </citation>
    <scope>NUCLEOTIDE SEQUENCE</scope>
    <source>
        <strain evidence="2">Niue_2</strain>
        <tissue evidence="2">Leaf</tissue>
    </source>
</reference>
<evidence type="ECO:0000313" key="2">
    <source>
        <dbReference type="EMBL" id="MQL93416.1"/>
    </source>
</evidence>
<proteinExistence type="predicted"/>